<dbReference type="EMBL" id="FTPL01000001">
    <property type="protein sequence ID" value="SIT73807.1"/>
    <property type="molecule type" value="Genomic_DNA"/>
</dbReference>
<name>A0A1U7PIG8_9BACI</name>
<dbReference type="OrthoDB" id="9796085at2"/>
<sequence>MGENKRKVIDLSVPMDANAKEPFPPKIEYEAHERGAEQAAAILGLEKSNFPDSKAWAVETLTLTTHTGTHVDAPWHYADQTAGERSRTIDELPLDWFYGDGVLFDFSDKAAGYELQVSDFKERLAEMDYALKPYDIVLVRTDADKRFYEEDYAFCHAGVSADATRWLISEGIKVMGIDAWGWDIPLPLQAQQYRENPQDDILWAAHFVGKEAEYCQIEKLANLDQLPKKHGFKVAAFPINIKNASAGWARPVAIFE</sequence>
<keyword evidence="2" id="KW-1185">Reference proteome</keyword>
<reference evidence="2" key="1">
    <citation type="submission" date="2017-01" db="EMBL/GenBank/DDBJ databases">
        <authorList>
            <person name="Varghese N."/>
            <person name="Submissions S."/>
        </authorList>
    </citation>
    <scope>NUCLEOTIDE SEQUENCE [LARGE SCALE GENOMIC DNA]</scope>
    <source>
        <strain evidence="2">MNA4</strain>
    </source>
</reference>
<dbReference type="RefSeq" id="WP_076757242.1">
    <property type="nucleotide sequence ID" value="NZ_FTPL01000001.1"/>
</dbReference>
<protein>
    <submittedName>
        <fullName evidence="1">Kynurenine formamidase</fullName>
    </submittedName>
</protein>
<dbReference type="AlphaFoldDB" id="A0A1U7PIG8"/>
<evidence type="ECO:0000313" key="1">
    <source>
        <dbReference type="EMBL" id="SIT73807.1"/>
    </source>
</evidence>
<evidence type="ECO:0000313" key="2">
    <source>
        <dbReference type="Proteomes" id="UP000187550"/>
    </source>
</evidence>
<dbReference type="InterPro" id="IPR037175">
    <property type="entry name" value="KFase_sf"/>
</dbReference>
<dbReference type="SUPFAM" id="SSF102198">
    <property type="entry name" value="Putative cyclase"/>
    <property type="match status" value="1"/>
</dbReference>
<dbReference type="GO" id="GO:0004061">
    <property type="term" value="F:arylformamidase activity"/>
    <property type="evidence" value="ECO:0007669"/>
    <property type="project" value="InterPro"/>
</dbReference>
<gene>
    <name evidence="1" type="ORF">SAMN05428946_1022</name>
</gene>
<dbReference type="Gene3D" id="3.50.30.50">
    <property type="entry name" value="Putative cyclase"/>
    <property type="match status" value="1"/>
</dbReference>
<organism evidence="1 2">
    <name type="scientific">Edaphobacillus lindanitolerans</name>
    <dbReference type="NCBI Taxonomy" id="550447"/>
    <lineage>
        <taxon>Bacteria</taxon>
        <taxon>Bacillati</taxon>
        <taxon>Bacillota</taxon>
        <taxon>Bacilli</taxon>
        <taxon>Bacillales</taxon>
        <taxon>Bacillaceae</taxon>
        <taxon>Edaphobacillus</taxon>
    </lineage>
</organism>
<proteinExistence type="predicted"/>
<dbReference type="InterPro" id="IPR007325">
    <property type="entry name" value="KFase/CYL"/>
</dbReference>
<dbReference type="STRING" id="550447.SAMN05428946_1022"/>
<dbReference type="Pfam" id="PF04199">
    <property type="entry name" value="Cyclase"/>
    <property type="match status" value="1"/>
</dbReference>
<dbReference type="Proteomes" id="UP000187550">
    <property type="component" value="Unassembled WGS sequence"/>
</dbReference>
<dbReference type="PANTHER" id="PTHR31118">
    <property type="entry name" value="CYCLASE-LIKE PROTEIN 2"/>
    <property type="match status" value="1"/>
</dbReference>
<dbReference type="PANTHER" id="PTHR31118:SF12">
    <property type="entry name" value="CYCLASE-LIKE PROTEIN 2"/>
    <property type="match status" value="1"/>
</dbReference>
<accession>A0A1U7PIG8</accession>
<dbReference type="GO" id="GO:0019441">
    <property type="term" value="P:L-tryptophan catabolic process to kynurenine"/>
    <property type="evidence" value="ECO:0007669"/>
    <property type="project" value="InterPro"/>
</dbReference>